<comment type="caution">
    <text evidence="5">The sequence shown here is derived from an EMBL/GenBank/DDBJ whole genome shotgun (WGS) entry which is preliminary data.</text>
</comment>
<keyword evidence="2" id="KW-0328">Glycosyltransferase</keyword>
<evidence type="ECO:0000313" key="5">
    <source>
        <dbReference type="EMBL" id="PXV62186.1"/>
    </source>
</evidence>
<accession>A0A2V3PMP0</accession>
<feature type="domain" description="Glycosyltransferase 2-like" evidence="4">
    <location>
        <begin position="9"/>
        <end position="175"/>
    </location>
</feature>
<comment type="similarity">
    <text evidence="1">Belongs to the glycosyltransferase 2 family.</text>
</comment>
<dbReference type="GO" id="GO:0016757">
    <property type="term" value="F:glycosyltransferase activity"/>
    <property type="evidence" value="ECO:0007669"/>
    <property type="project" value="UniProtKB-KW"/>
</dbReference>
<dbReference type="PANTHER" id="PTHR43179:SF12">
    <property type="entry name" value="GALACTOFURANOSYLTRANSFERASE GLFT2"/>
    <property type="match status" value="1"/>
</dbReference>
<evidence type="ECO:0000256" key="1">
    <source>
        <dbReference type="ARBA" id="ARBA00006739"/>
    </source>
</evidence>
<dbReference type="EMBL" id="QICL01000021">
    <property type="protein sequence ID" value="PXV62186.1"/>
    <property type="molecule type" value="Genomic_DNA"/>
</dbReference>
<dbReference type="RefSeq" id="WP_110311536.1">
    <property type="nucleotide sequence ID" value="NZ_QICL01000021.1"/>
</dbReference>
<keyword evidence="3 5" id="KW-0808">Transferase</keyword>
<dbReference type="InterPro" id="IPR006446">
    <property type="entry name" value="RhaTrfase"/>
</dbReference>
<dbReference type="InterPro" id="IPR001173">
    <property type="entry name" value="Glyco_trans_2-like"/>
</dbReference>
<dbReference type="CDD" id="cd02526">
    <property type="entry name" value="GT2_RfbF_like"/>
    <property type="match status" value="1"/>
</dbReference>
<proteinExistence type="inferred from homology"/>
<sequence length="301" mass="34468">MVGNNVFAIIVTFNPELDLLSKQLESLKHQVNGIVYVDNGTKNIEQLKKFYEEHTFSTNIFYILNLKNQGLGYAQNQGIKLAFEKGADHIFLLDHDSIVEHNCIYQLLETEKSLLKKGIKVGLVGPVFVNVHNNLPSPASIMQGLCIKKRFPKNDPIFASYLIASGSLIRTNVLKTVGLIDEKLFIDGLDLEWCFRANYFGFKIVMTPDAKMEHRLGDRRISIGKVNLASHSPQRRYYIVRNSFLFNRYKHIPLGFRIRTGFLSIIKICAMLIKSTNRKDFYRYNILGLRDGILGKFGEFN</sequence>
<gene>
    <name evidence="5" type="ORF">CLV62_1219</name>
</gene>
<dbReference type="OrthoDB" id="9771846at2"/>
<dbReference type="SUPFAM" id="SSF53448">
    <property type="entry name" value="Nucleotide-diphospho-sugar transferases"/>
    <property type="match status" value="1"/>
</dbReference>
<evidence type="ECO:0000256" key="3">
    <source>
        <dbReference type="ARBA" id="ARBA00022679"/>
    </source>
</evidence>
<dbReference type="Pfam" id="PF00535">
    <property type="entry name" value="Glycos_transf_2"/>
    <property type="match status" value="1"/>
</dbReference>
<dbReference type="NCBIfam" id="TIGR01556">
    <property type="entry name" value="rhamnosyltran"/>
    <property type="match status" value="1"/>
</dbReference>
<dbReference type="Proteomes" id="UP000247973">
    <property type="component" value="Unassembled WGS sequence"/>
</dbReference>
<keyword evidence="6" id="KW-1185">Reference proteome</keyword>
<organism evidence="5 6">
    <name type="scientific">Dysgonomonas alginatilytica</name>
    <dbReference type="NCBI Taxonomy" id="1605892"/>
    <lineage>
        <taxon>Bacteria</taxon>
        <taxon>Pseudomonadati</taxon>
        <taxon>Bacteroidota</taxon>
        <taxon>Bacteroidia</taxon>
        <taxon>Bacteroidales</taxon>
        <taxon>Dysgonomonadaceae</taxon>
        <taxon>Dysgonomonas</taxon>
    </lineage>
</organism>
<name>A0A2V3PMP0_9BACT</name>
<dbReference type="AlphaFoldDB" id="A0A2V3PMP0"/>
<evidence type="ECO:0000313" key="6">
    <source>
        <dbReference type="Proteomes" id="UP000247973"/>
    </source>
</evidence>
<reference evidence="5 6" key="1">
    <citation type="submission" date="2018-03" db="EMBL/GenBank/DDBJ databases">
        <title>Genomic Encyclopedia of Archaeal and Bacterial Type Strains, Phase II (KMG-II): from individual species to whole genera.</title>
        <authorList>
            <person name="Goeker M."/>
        </authorList>
    </citation>
    <scope>NUCLEOTIDE SEQUENCE [LARGE SCALE GENOMIC DNA]</scope>
    <source>
        <strain evidence="5 6">DSM 100214</strain>
    </source>
</reference>
<protein>
    <submittedName>
        <fullName evidence="5">Rhamnosyltransferase</fullName>
    </submittedName>
</protein>
<dbReference type="PANTHER" id="PTHR43179">
    <property type="entry name" value="RHAMNOSYLTRANSFERASE WBBL"/>
    <property type="match status" value="1"/>
</dbReference>
<evidence type="ECO:0000256" key="2">
    <source>
        <dbReference type="ARBA" id="ARBA00022676"/>
    </source>
</evidence>
<dbReference type="Gene3D" id="3.90.550.10">
    <property type="entry name" value="Spore Coat Polysaccharide Biosynthesis Protein SpsA, Chain A"/>
    <property type="match status" value="1"/>
</dbReference>
<evidence type="ECO:0000259" key="4">
    <source>
        <dbReference type="Pfam" id="PF00535"/>
    </source>
</evidence>
<dbReference type="InterPro" id="IPR029044">
    <property type="entry name" value="Nucleotide-diphossugar_trans"/>
</dbReference>